<dbReference type="OrthoDB" id="162638at2759"/>
<evidence type="ECO:0000313" key="6">
    <source>
        <dbReference type="Proteomes" id="UP000002605"/>
    </source>
</evidence>
<dbReference type="GeneID" id="8044302"/>
<evidence type="ECO:0008006" key="7">
    <source>
        <dbReference type="Google" id="ProtNLM"/>
    </source>
</evidence>
<protein>
    <recommendedName>
        <fullName evidence="7">50S ribosomal protein L35</fullName>
    </recommendedName>
</protein>
<dbReference type="InterPro" id="IPR021137">
    <property type="entry name" value="Ribosomal_bL35-like"/>
</dbReference>
<evidence type="ECO:0000256" key="3">
    <source>
        <dbReference type="ARBA" id="ARBA00023274"/>
    </source>
</evidence>
<dbReference type="Pfam" id="PF01632">
    <property type="entry name" value="Ribosomal_L35p"/>
    <property type="match status" value="1"/>
</dbReference>
<dbReference type="GO" id="GO:0006412">
    <property type="term" value="P:translation"/>
    <property type="evidence" value="ECO:0007669"/>
    <property type="project" value="InterPro"/>
</dbReference>
<dbReference type="RefSeq" id="XP_002416770.1">
    <property type="nucleotide sequence ID" value="XM_002416725.1"/>
</dbReference>
<comment type="similarity">
    <text evidence="1">Belongs to the bacterial ribosomal protein bL35 family.</text>
</comment>
<evidence type="ECO:0000256" key="1">
    <source>
        <dbReference type="ARBA" id="ARBA00006598"/>
    </source>
</evidence>
<dbReference type="KEGG" id="cdu:CD36_00930"/>
<evidence type="ECO:0000313" key="4">
    <source>
        <dbReference type="CGD" id="CAL0000168107"/>
    </source>
</evidence>
<proteinExistence type="inferred from homology"/>
<evidence type="ECO:0000256" key="2">
    <source>
        <dbReference type="ARBA" id="ARBA00022980"/>
    </source>
</evidence>
<name>B9W6P9_CANDC</name>
<dbReference type="HOGENOM" id="CLU_166987_0_0_1"/>
<accession>B9W6P9</accession>
<dbReference type="VEuPathDB" id="FungiDB:CD36_00930"/>
<reference evidence="5 6" key="1">
    <citation type="journal article" date="2009" name="Genome Res.">
        <title>Comparative genomics of the fungal pathogens Candida dubliniensis and Candida albicans.</title>
        <authorList>
            <person name="Jackson A.P."/>
            <person name="Gamble J.A."/>
            <person name="Yeomans T."/>
            <person name="Moran G.P."/>
            <person name="Saunders D."/>
            <person name="Harris D."/>
            <person name="Aslett M."/>
            <person name="Barrell J.F."/>
            <person name="Butler G."/>
            <person name="Citiulo F."/>
            <person name="Coleman D.C."/>
            <person name="de Groot P.W.J."/>
            <person name="Goodwin T.J."/>
            <person name="Quail M.A."/>
            <person name="McQuillan J."/>
            <person name="Munro C.A."/>
            <person name="Pain A."/>
            <person name="Poulter R.T."/>
            <person name="Rajandream M.A."/>
            <person name="Renauld H."/>
            <person name="Spiering M.J."/>
            <person name="Tivey A."/>
            <person name="Gow N.A.R."/>
            <person name="Barrell B."/>
            <person name="Sullivan D.J."/>
            <person name="Berriman M."/>
        </authorList>
    </citation>
    <scope>NUCLEOTIDE SEQUENCE [LARGE SCALE GENOMIC DNA]</scope>
    <source>
        <strain evidence="6">CD36 / ATCC MYA-646 / CBS 7987 / NCPF 3949 / NRRL Y-17841</strain>
    </source>
</reference>
<keyword evidence="6" id="KW-1185">Reference proteome</keyword>
<dbReference type="EMBL" id="FM992688">
    <property type="protein sequence ID" value="CAX44354.1"/>
    <property type="molecule type" value="Genomic_DNA"/>
</dbReference>
<dbReference type="eggNOG" id="ENOG502S7SR">
    <property type="taxonomic scope" value="Eukaryota"/>
</dbReference>
<dbReference type="CGD" id="CAL0000168107">
    <property type="gene designation" value="Cd36_00930"/>
</dbReference>
<evidence type="ECO:0000313" key="5">
    <source>
        <dbReference type="EMBL" id="CAX44354.1"/>
    </source>
</evidence>
<dbReference type="GO" id="GO:0005840">
    <property type="term" value="C:ribosome"/>
    <property type="evidence" value="ECO:0007669"/>
    <property type="project" value="UniProtKB-KW"/>
</dbReference>
<dbReference type="GO" id="GO:0003735">
    <property type="term" value="F:structural constituent of ribosome"/>
    <property type="evidence" value="ECO:0007669"/>
    <property type="project" value="InterPro"/>
</dbReference>
<organism evidence="5 6">
    <name type="scientific">Candida dubliniensis (strain CD36 / ATCC MYA-646 / CBS 7987 / NCPF 3949 / NRRL Y-17841)</name>
    <name type="common">Yeast</name>
    <dbReference type="NCBI Taxonomy" id="573826"/>
    <lineage>
        <taxon>Eukaryota</taxon>
        <taxon>Fungi</taxon>
        <taxon>Dikarya</taxon>
        <taxon>Ascomycota</taxon>
        <taxon>Saccharomycotina</taxon>
        <taxon>Pichiomycetes</taxon>
        <taxon>Debaryomycetaceae</taxon>
        <taxon>Candida/Lodderomyces clade</taxon>
        <taxon>Candida</taxon>
    </lineage>
</organism>
<dbReference type="AlphaFoldDB" id="B9W6P9"/>
<dbReference type="Proteomes" id="UP000002605">
    <property type="component" value="Chromosome 1"/>
</dbReference>
<dbReference type="InterPro" id="IPR037229">
    <property type="entry name" value="Ribosomal_bL35_sf"/>
</dbReference>
<sequence>MFLNIIQSTGRILMGKPSGANLLVQTRNKMKSHKAAANRFIKRASGLKRKQAGVNHGNGRFSYSALKGLRGFVEVSNKGGHLKKFINRV</sequence>
<dbReference type="GO" id="GO:1990904">
    <property type="term" value="C:ribonucleoprotein complex"/>
    <property type="evidence" value="ECO:0007669"/>
    <property type="project" value="UniProtKB-KW"/>
</dbReference>
<dbReference type="SUPFAM" id="SSF143034">
    <property type="entry name" value="L35p-like"/>
    <property type="match status" value="1"/>
</dbReference>
<dbReference type="Gene3D" id="4.10.410.60">
    <property type="match status" value="1"/>
</dbReference>
<gene>
    <name evidence="4" type="ordered locus">Cd36_00930</name>
    <name evidence="5" type="ORF">CD36_00930</name>
</gene>
<keyword evidence="3" id="KW-0687">Ribonucleoprotein</keyword>
<keyword evidence="2" id="KW-0689">Ribosomal protein</keyword>